<proteinExistence type="predicted"/>
<dbReference type="Proteomes" id="UP000315783">
    <property type="component" value="Unassembled WGS sequence"/>
</dbReference>
<sequence>MRSRYRTSLSFVGCHTDSEYECSLYHIKILSCVAFEDHQTAVHPVAKKVLVFLFKAWY</sequence>
<dbReference type="AlphaFoldDB" id="A0A545V8S5"/>
<keyword evidence="2" id="KW-1185">Reference proteome</keyword>
<protein>
    <submittedName>
        <fullName evidence="1">Uncharacterized protein</fullName>
    </submittedName>
</protein>
<dbReference type="EMBL" id="SPUK01000004">
    <property type="protein sequence ID" value="TQV98115.1"/>
    <property type="molecule type" value="Genomic_DNA"/>
</dbReference>
<organism evidence="1 2">
    <name type="scientific">Cordyceps javanica</name>
    <dbReference type="NCBI Taxonomy" id="43265"/>
    <lineage>
        <taxon>Eukaryota</taxon>
        <taxon>Fungi</taxon>
        <taxon>Dikarya</taxon>
        <taxon>Ascomycota</taxon>
        <taxon>Pezizomycotina</taxon>
        <taxon>Sordariomycetes</taxon>
        <taxon>Hypocreomycetidae</taxon>
        <taxon>Hypocreales</taxon>
        <taxon>Cordycipitaceae</taxon>
        <taxon>Cordyceps</taxon>
    </lineage>
</organism>
<reference evidence="1 2" key="1">
    <citation type="journal article" date="2019" name="Appl. Microbiol. Biotechnol.">
        <title>Genome sequence of Isaria javanica and comparative genome analysis insights into family S53 peptidase evolution in fungal entomopathogens.</title>
        <authorList>
            <person name="Lin R."/>
            <person name="Zhang X."/>
            <person name="Xin B."/>
            <person name="Zou M."/>
            <person name="Gao Y."/>
            <person name="Qin F."/>
            <person name="Hu Q."/>
            <person name="Xie B."/>
            <person name="Cheng X."/>
        </authorList>
    </citation>
    <scope>NUCLEOTIDE SEQUENCE [LARGE SCALE GENOMIC DNA]</scope>
    <source>
        <strain evidence="1 2">IJ1G</strain>
    </source>
</reference>
<evidence type="ECO:0000313" key="1">
    <source>
        <dbReference type="EMBL" id="TQV98115.1"/>
    </source>
</evidence>
<accession>A0A545V8S5</accession>
<comment type="caution">
    <text evidence="1">The sequence shown here is derived from an EMBL/GenBank/DDBJ whole genome shotgun (WGS) entry which is preliminary data.</text>
</comment>
<gene>
    <name evidence="1" type="ORF">IF1G_03858</name>
</gene>
<name>A0A545V8S5_9HYPO</name>
<evidence type="ECO:0000313" key="2">
    <source>
        <dbReference type="Proteomes" id="UP000315783"/>
    </source>
</evidence>